<reference evidence="3" key="1">
    <citation type="submission" date="2021-03" db="EMBL/GenBank/DDBJ databases">
        <authorList>
            <person name="Bekaert M."/>
        </authorList>
    </citation>
    <scope>NUCLEOTIDE SEQUENCE</scope>
</reference>
<dbReference type="AlphaFoldDB" id="A0A8S3PXE7"/>
<evidence type="ECO:0000313" key="3">
    <source>
        <dbReference type="EMBL" id="CAG2188656.1"/>
    </source>
</evidence>
<feature type="transmembrane region" description="Helical" evidence="1">
    <location>
        <begin position="736"/>
        <end position="763"/>
    </location>
</feature>
<dbReference type="SUPFAM" id="SSF49842">
    <property type="entry name" value="TNF-like"/>
    <property type="match status" value="1"/>
</dbReference>
<proteinExistence type="predicted"/>
<feature type="transmembrane region" description="Helical" evidence="1">
    <location>
        <begin position="1014"/>
        <end position="1031"/>
    </location>
</feature>
<gene>
    <name evidence="3" type="ORF">MEDL_4100</name>
</gene>
<keyword evidence="1" id="KW-0812">Transmembrane</keyword>
<feature type="transmembrane region" description="Helical" evidence="1">
    <location>
        <begin position="680"/>
        <end position="703"/>
    </location>
</feature>
<name>A0A8S3PXE7_MYTED</name>
<keyword evidence="1" id="KW-1133">Transmembrane helix</keyword>
<evidence type="ECO:0000313" key="4">
    <source>
        <dbReference type="Proteomes" id="UP000683360"/>
    </source>
</evidence>
<dbReference type="SMART" id="SM00110">
    <property type="entry name" value="C1Q"/>
    <property type="match status" value="1"/>
</dbReference>
<feature type="domain" description="C1q" evidence="2">
    <location>
        <begin position="95"/>
        <end position="237"/>
    </location>
</feature>
<sequence length="1129" mass="129976">MLLLTISDKKLSIILTMSCVDIMPIFSIILLFTLVTAQPNTHDLDLTSVVKNLQDELHRLKIQVENLEESHKTCVSSLKSLGLVHRKRLLLPENDQSDHVAFSAHISSGFTAASLGKGHEVVYDVSDTNVGNGYDNVTGTFRAPSAGVYGFTWTICADNHGEIQVELVINGRQRGVNHVDSEITNDLDCSTAFVIEKVNVGDFVFIRSTSAGEGLFMSDGRARWAFSGWKLHILEHTDHSNEVCRKKAILQKYKYQRKMCSKLIVGIIQFSIVLLTFVAVNCVPKNNTDALCKVAFEDEKDGQSRVNTSAKLLHITLDFQNTTTMLVLQDTITLYNPHEWIITSGTYGSGLLQLRSIYEILSLKSLSVHTRRNNIKLTQFPHDCLQGMNASEFELIIRMFLLQHIGTNEEVCNIHIRDDYGFAEFDHECCSLGADTVECYVVRKNLPMKMIDICSYIVVVLVILYCPLLIPSSLYKRKLEFVHRLAEPLRIRCKKTGTDLTWRQNGLRRLVYLARFVKNKPEEDEDKIVSEYTFGKYFQSTLEKMSRNGFYEIVISQLHFKVKHREIISESKIETGLLHICYNLFIKCGRRKKYDRNIWIKKNPYNCCYRNVLGCFKPFGKEYPWYKCLRVFMHIVLAAVVCSPWVFRICVYYLYEYSLRNERLKAAEKRNLKLRLHENLMFYLTPIHVLFIACYVILALEWISFRFMSKNVKYLTKEMLQICFHGMNDSAKMKKVFLWAINTLSIPIKSCGIFGFFLGVIFWPITLPYVVIVVCYHIFPTIRLCVSLFWIIVFDTIPDFRSCSVSIKQHRFPLLTFFTDPIQNTFDIGYIEYRKSRGKIIRFVQILFSILAVCSIGLITVECVVFLIDVAVYTMIGLILNSSHAMQLVSAFSIAWFYFQKCFEGNSGIYLKYTKVILRILQNENKDELQLVADLDSTHQTNTAFLVKHAKCNAEFFVNNNGKPMLTTKGVVLLLDKYDNLYIERAFFRKACQIDHPSCPGPVHEQIMKSFRRFMSIVMFLIFVTLIVLAFGDTYSISISNQLLATIAGGFVPWVLMKSDILFKNPVEPDFDQLSENICFQSRLKEKINNDEETWRISDMEVESIREIQATEKIDLIVKLPQSGMQTAL</sequence>
<feature type="transmembrane region" description="Helical" evidence="1">
    <location>
        <begin position="1037"/>
        <end position="1056"/>
    </location>
</feature>
<dbReference type="PROSITE" id="PS50871">
    <property type="entry name" value="C1Q"/>
    <property type="match status" value="1"/>
</dbReference>
<dbReference type="InterPro" id="IPR001073">
    <property type="entry name" value="C1q_dom"/>
</dbReference>
<dbReference type="Proteomes" id="UP000683360">
    <property type="component" value="Unassembled WGS sequence"/>
</dbReference>
<dbReference type="EMBL" id="CAJPWZ010000272">
    <property type="protein sequence ID" value="CAG2188656.1"/>
    <property type="molecule type" value="Genomic_DNA"/>
</dbReference>
<dbReference type="Gene3D" id="2.60.120.40">
    <property type="match status" value="1"/>
</dbReference>
<evidence type="ECO:0000259" key="2">
    <source>
        <dbReference type="PROSITE" id="PS50871"/>
    </source>
</evidence>
<dbReference type="InterPro" id="IPR008983">
    <property type="entry name" value="Tumour_necrosis_fac-like_dom"/>
</dbReference>
<feature type="transmembrane region" description="Helical" evidence="1">
    <location>
        <begin position="843"/>
        <end position="868"/>
    </location>
</feature>
<accession>A0A8S3PXE7</accession>
<keyword evidence="1" id="KW-0472">Membrane</keyword>
<feature type="transmembrane region" description="Helical" evidence="1">
    <location>
        <begin position="456"/>
        <end position="475"/>
    </location>
</feature>
<dbReference type="Pfam" id="PF00386">
    <property type="entry name" value="C1q"/>
    <property type="match status" value="1"/>
</dbReference>
<organism evidence="3 4">
    <name type="scientific">Mytilus edulis</name>
    <name type="common">Blue mussel</name>
    <dbReference type="NCBI Taxonomy" id="6550"/>
    <lineage>
        <taxon>Eukaryota</taxon>
        <taxon>Metazoa</taxon>
        <taxon>Spiralia</taxon>
        <taxon>Lophotrochozoa</taxon>
        <taxon>Mollusca</taxon>
        <taxon>Bivalvia</taxon>
        <taxon>Autobranchia</taxon>
        <taxon>Pteriomorphia</taxon>
        <taxon>Mytilida</taxon>
        <taxon>Mytiloidea</taxon>
        <taxon>Mytilidae</taxon>
        <taxon>Mytilinae</taxon>
        <taxon>Mytilus</taxon>
    </lineage>
</organism>
<dbReference type="OrthoDB" id="5965014at2759"/>
<feature type="transmembrane region" description="Helical" evidence="1">
    <location>
        <begin position="12"/>
        <end position="35"/>
    </location>
</feature>
<feature type="transmembrane region" description="Helical" evidence="1">
    <location>
        <begin position="631"/>
        <end position="655"/>
    </location>
</feature>
<evidence type="ECO:0000256" key="1">
    <source>
        <dbReference type="SAM" id="Phobius"/>
    </source>
</evidence>
<comment type="caution">
    <text evidence="3">The sequence shown here is derived from an EMBL/GenBank/DDBJ whole genome shotgun (WGS) entry which is preliminary data.</text>
</comment>
<feature type="transmembrane region" description="Helical" evidence="1">
    <location>
        <begin position="263"/>
        <end position="280"/>
    </location>
</feature>
<protein>
    <recommendedName>
        <fullName evidence="2">C1q domain-containing protein</fullName>
    </recommendedName>
</protein>
<feature type="transmembrane region" description="Helical" evidence="1">
    <location>
        <begin position="874"/>
        <end position="899"/>
    </location>
</feature>
<keyword evidence="4" id="KW-1185">Reference proteome</keyword>
<feature type="transmembrane region" description="Helical" evidence="1">
    <location>
        <begin position="769"/>
        <end position="794"/>
    </location>
</feature>